<dbReference type="PATRIC" id="fig|874156.12.peg.2739"/>
<sequence length="123" mass="12556">MPVLLVLAGCGNDLESRNAALGFEDDGTSDIVFTRQTPRGSGSARQIDGLGNVDQVSDDFAIMDGPEAGPETAGVEGDDDDGPTIIDASPDDLRDLAQGFAPDPVDDASGIDPSPILSDPVGD</sequence>
<evidence type="ECO:0000313" key="2">
    <source>
        <dbReference type="EMBL" id="KLI62999.1"/>
    </source>
</evidence>
<dbReference type="Proteomes" id="UP000053455">
    <property type="component" value="Unassembled WGS sequence"/>
</dbReference>
<comment type="caution">
    <text evidence="2">The sequence shown here is derived from an EMBL/GenBank/DDBJ whole genome shotgun (WGS) entry which is preliminary data.</text>
</comment>
<accession>A0A0H0XKY7</accession>
<protein>
    <submittedName>
        <fullName evidence="2">Uncharacterized protein</fullName>
    </submittedName>
</protein>
<feature type="region of interest" description="Disordered" evidence="1">
    <location>
        <begin position="60"/>
        <end position="123"/>
    </location>
</feature>
<keyword evidence="3" id="KW-1185">Reference proteome</keyword>
<gene>
    <name evidence="2" type="ORF">AAV99_13275</name>
</gene>
<organism evidence="2 3">
    <name type="scientific">Aurantiacibacter marinus</name>
    <dbReference type="NCBI Taxonomy" id="874156"/>
    <lineage>
        <taxon>Bacteria</taxon>
        <taxon>Pseudomonadati</taxon>
        <taxon>Pseudomonadota</taxon>
        <taxon>Alphaproteobacteria</taxon>
        <taxon>Sphingomonadales</taxon>
        <taxon>Erythrobacteraceae</taxon>
        <taxon>Aurantiacibacter</taxon>
    </lineage>
</organism>
<name>A0A0H0XKY7_9SPHN</name>
<dbReference type="STRING" id="874156.GCA_001021555_02740"/>
<evidence type="ECO:0000256" key="1">
    <source>
        <dbReference type="SAM" id="MobiDB-lite"/>
    </source>
</evidence>
<reference evidence="2 3" key="1">
    <citation type="submission" date="2015-04" db="EMBL/GenBank/DDBJ databases">
        <title>The draft genome sequence of Erythrobacter marinus HWDM-33.</title>
        <authorList>
            <person name="Zhuang L."/>
            <person name="Liu Y."/>
            <person name="Shao Z."/>
        </authorList>
    </citation>
    <scope>NUCLEOTIDE SEQUENCE [LARGE SCALE GENOMIC DNA]</scope>
    <source>
        <strain evidence="2 3">HWDM-33</strain>
    </source>
</reference>
<evidence type="ECO:0000313" key="3">
    <source>
        <dbReference type="Proteomes" id="UP000053455"/>
    </source>
</evidence>
<dbReference type="AlphaFoldDB" id="A0A0H0XKY7"/>
<proteinExistence type="predicted"/>
<dbReference type="EMBL" id="LBHU01000004">
    <property type="protein sequence ID" value="KLI62999.1"/>
    <property type="molecule type" value="Genomic_DNA"/>
</dbReference>